<evidence type="ECO:0000313" key="2">
    <source>
        <dbReference type="EMBL" id="KAG0491938.1"/>
    </source>
</evidence>
<protein>
    <submittedName>
        <fullName evidence="2">Uncharacterized protein</fullName>
    </submittedName>
</protein>
<name>A0A835RK26_VANPL</name>
<feature type="region of interest" description="Disordered" evidence="1">
    <location>
        <begin position="1"/>
        <end position="33"/>
    </location>
</feature>
<comment type="caution">
    <text evidence="2">The sequence shown here is derived from an EMBL/GenBank/DDBJ whole genome shotgun (WGS) entry which is preliminary data.</text>
</comment>
<dbReference type="OrthoDB" id="681568at2759"/>
<accession>A0A835RK26</accession>
<evidence type="ECO:0000313" key="3">
    <source>
        <dbReference type="Proteomes" id="UP000636800"/>
    </source>
</evidence>
<reference evidence="2 3" key="1">
    <citation type="journal article" date="2020" name="Nat. Food">
        <title>A phased Vanilla planifolia genome enables genetic improvement of flavour and production.</title>
        <authorList>
            <person name="Hasing T."/>
            <person name="Tang H."/>
            <person name="Brym M."/>
            <person name="Khazi F."/>
            <person name="Huang T."/>
            <person name="Chambers A.H."/>
        </authorList>
    </citation>
    <scope>NUCLEOTIDE SEQUENCE [LARGE SCALE GENOMIC DNA]</scope>
    <source>
        <tissue evidence="2">Leaf</tissue>
    </source>
</reference>
<dbReference type="EMBL" id="JADCNL010000002">
    <property type="protein sequence ID" value="KAG0491938.1"/>
    <property type="molecule type" value="Genomic_DNA"/>
</dbReference>
<evidence type="ECO:0000256" key="1">
    <source>
        <dbReference type="SAM" id="MobiDB-lite"/>
    </source>
</evidence>
<proteinExistence type="predicted"/>
<gene>
    <name evidence="2" type="ORF">HPP92_005336</name>
</gene>
<keyword evidence="3" id="KW-1185">Reference proteome</keyword>
<dbReference type="Proteomes" id="UP000636800">
    <property type="component" value="Chromosome 2"/>
</dbReference>
<organism evidence="2 3">
    <name type="scientific">Vanilla planifolia</name>
    <name type="common">Vanilla</name>
    <dbReference type="NCBI Taxonomy" id="51239"/>
    <lineage>
        <taxon>Eukaryota</taxon>
        <taxon>Viridiplantae</taxon>
        <taxon>Streptophyta</taxon>
        <taxon>Embryophyta</taxon>
        <taxon>Tracheophyta</taxon>
        <taxon>Spermatophyta</taxon>
        <taxon>Magnoliopsida</taxon>
        <taxon>Liliopsida</taxon>
        <taxon>Asparagales</taxon>
        <taxon>Orchidaceae</taxon>
        <taxon>Vanilloideae</taxon>
        <taxon>Vanilleae</taxon>
        <taxon>Vanilla</taxon>
    </lineage>
</organism>
<sequence>MVARWGPATAAAGNRRQRPGPEATPQGTGGLDRDWKLLSVDQRQWPRFYVIDKGKDFNHTGQGF</sequence>
<dbReference type="AlphaFoldDB" id="A0A835RK26"/>